<gene>
    <name evidence="1" type="ORF">IAD24_07205</name>
</gene>
<reference evidence="1" key="2">
    <citation type="journal article" date="2021" name="PeerJ">
        <title>Extensive microbial diversity within the chicken gut microbiome revealed by metagenomics and culture.</title>
        <authorList>
            <person name="Gilroy R."/>
            <person name="Ravi A."/>
            <person name="Getino M."/>
            <person name="Pursley I."/>
            <person name="Horton D.L."/>
            <person name="Alikhan N.F."/>
            <person name="Baker D."/>
            <person name="Gharbi K."/>
            <person name="Hall N."/>
            <person name="Watson M."/>
            <person name="Adriaenssens E.M."/>
            <person name="Foster-Nyarko E."/>
            <person name="Jarju S."/>
            <person name="Secka A."/>
            <person name="Antonio M."/>
            <person name="Oren A."/>
            <person name="Chaudhuri R.R."/>
            <person name="La Ragione R."/>
            <person name="Hildebrand F."/>
            <person name="Pallen M.J."/>
        </authorList>
    </citation>
    <scope>NUCLEOTIDE SEQUENCE</scope>
    <source>
        <strain evidence="1">ChiGjej2B2-16831</strain>
    </source>
</reference>
<dbReference type="Proteomes" id="UP000824128">
    <property type="component" value="Unassembled WGS sequence"/>
</dbReference>
<evidence type="ECO:0000313" key="1">
    <source>
        <dbReference type="EMBL" id="HIU94932.1"/>
    </source>
</evidence>
<accession>A0A9D1SU51</accession>
<name>A0A9D1SU51_9FIRM</name>
<dbReference type="EMBL" id="DVNZ01000228">
    <property type="protein sequence ID" value="HIU94932.1"/>
    <property type="molecule type" value="Genomic_DNA"/>
</dbReference>
<sequence>MDKTRVYNQRKYSIGLILQNGAERVIHPGSFALLARDEIEYLASIAPSLFDGEKQLRLEDRALAAQLGFVDDAQAETLDAEAIRKRLSQRVPQVRVWLEGVTEPYLLDAICDVAAEMDLPASKLQLLKERMPEREFIHGE</sequence>
<comment type="caution">
    <text evidence="1">The sequence shown here is derived from an EMBL/GenBank/DDBJ whole genome shotgun (WGS) entry which is preliminary data.</text>
</comment>
<evidence type="ECO:0000313" key="2">
    <source>
        <dbReference type="Proteomes" id="UP000824128"/>
    </source>
</evidence>
<reference evidence="1" key="1">
    <citation type="submission" date="2020-10" db="EMBL/GenBank/DDBJ databases">
        <authorList>
            <person name="Gilroy R."/>
        </authorList>
    </citation>
    <scope>NUCLEOTIDE SEQUENCE</scope>
    <source>
        <strain evidence="1">ChiGjej2B2-16831</strain>
    </source>
</reference>
<dbReference type="AlphaFoldDB" id="A0A9D1SU51"/>
<proteinExistence type="predicted"/>
<protein>
    <submittedName>
        <fullName evidence="1">Uncharacterized protein</fullName>
    </submittedName>
</protein>
<organism evidence="1 2">
    <name type="scientific">Candidatus Aphodomorpha intestinavium</name>
    <dbReference type="NCBI Taxonomy" id="2840672"/>
    <lineage>
        <taxon>Bacteria</taxon>
        <taxon>Bacillati</taxon>
        <taxon>Bacillota</taxon>
        <taxon>Clostridia</taxon>
        <taxon>Eubacteriales</taxon>
        <taxon>Candidatus Aphodomorpha</taxon>
    </lineage>
</organism>